<evidence type="ECO:0000313" key="2">
    <source>
        <dbReference type="Proteomes" id="UP000789508"/>
    </source>
</evidence>
<sequence length="124" mass="14329">MSQATEIRPNYPLELKLDELITLLNLPKSGIHVDAWRAYYVACWKKSRDLHYPFELRVVQDYWEEERDSVKIAYAKLADEAMNFSPSPNIAAQISHSINEVQQQSSTNMLAGFDFYNGNVEICQ</sequence>
<organism evidence="1 2">
    <name type="scientific">Ambispora leptoticha</name>
    <dbReference type="NCBI Taxonomy" id="144679"/>
    <lineage>
        <taxon>Eukaryota</taxon>
        <taxon>Fungi</taxon>
        <taxon>Fungi incertae sedis</taxon>
        <taxon>Mucoromycota</taxon>
        <taxon>Glomeromycotina</taxon>
        <taxon>Glomeromycetes</taxon>
        <taxon>Archaeosporales</taxon>
        <taxon>Ambisporaceae</taxon>
        <taxon>Ambispora</taxon>
    </lineage>
</organism>
<dbReference type="OrthoDB" id="10498001at2759"/>
<protein>
    <submittedName>
        <fullName evidence="1">4776_t:CDS:1</fullName>
    </submittedName>
</protein>
<dbReference type="Proteomes" id="UP000789508">
    <property type="component" value="Unassembled WGS sequence"/>
</dbReference>
<proteinExistence type="predicted"/>
<evidence type="ECO:0000313" key="1">
    <source>
        <dbReference type="EMBL" id="CAG8587473.1"/>
    </source>
</evidence>
<name>A0A9N9C4K8_9GLOM</name>
<dbReference type="AlphaFoldDB" id="A0A9N9C4K8"/>
<dbReference type="EMBL" id="CAJVPS010003363">
    <property type="protein sequence ID" value="CAG8587473.1"/>
    <property type="molecule type" value="Genomic_DNA"/>
</dbReference>
<accession>A0A9N9C4K8</accession>
<reference evidence="1" key="1">
    <citation type="submission" date="2021-06" db="EMBL/GenBank/DDBJ databases">
        <authorList>
            <person name="Kallberg Y."/>
            <person name="Tangrot J."/>
            <person name="Rosling A."/>
        </authorList>
    </citation>
    <scope>NUCLEOTIDE SEQUENCE</scope>
    <source>
        <strain evidence="1">FL130A</strain>
    </source>
</reference>
<comment type="caution">
    <text evidence="1">The sequence shown here is derived from an EMBL/GenBank/DDBJ whole genome shotgun (WGS) entry which is preliminary data.</text>
</comment>
<gene>
    <name evidence="1" type="ORF">ALEPTO_LOCUS7551</name>
</gene>
<keyword evidence="2" id="KW-1185">Reference proteome</keyword>